<protein>
    <recommendedName>
        <fullName evidence="4">HTTM domain-containing protein</fullName>
    </recommendedName>
</protein>
<evidence type="ECO:0000313" key="2">
    <source>
        <dbReference type="EMBL" id="WAC03133.1"/>
    </source>
</evidence>
<dbReference type="KEGG" id="lnu:N7U66_05815"/>
<evidence type="ECO:0000256" key="1">
    <source>
        <dbReference type="SAM" id="Phobius"/>
    </source>
</evidence>
<keyword evidence="1" id="KW-0472">Membrane</keyword>
<feature type="transmembrane region" description="Helical" evidence="1">
    <location>
        <begin position="55"/>
        <end position="82"/>
    </location>
</feature>
<dbReference type="AlphaFoldDB" id="A0A9E8MWX1"/>
<keyword evidence="1" id="KW-1133">Transmembrane helix</keyword>
<feature type="transmembrane region" description="Helical" evidence="1">
    <location>
        <begin position="6"/>
        <end position="26"/>
    </location>
</feature>
<sequence length="264" mass="30003">MEITIIYYYIILILSIGLSIKSFEYLSTIKMFQKGKAFDYSVIGIDMFQMGKLGWFFNLIYSKNGVISLIALSLMSTVIIYVSAFNSVLFSSAVVVLLSVNLLLYYRHSYGLDGADQMSLLLIITLFLCYVFASDPKIQKIGIFFIAFQLSLSYTVAGIAKLFSKQWRSGLAIQGILSTYTYGMKFTREKLTKNKFMCLTLCWLTIIMEICFPLVIFLDPQITLIFLGFGFLFHLSIAIVMGLNDFVWGFSAAYPAFYYLSTLI</sequence>
<organism evidence="2 3">
    <name type="scientific">Lacinutrix neustonica</name>
    <dbReference type="NCBI Taxonomy" id="2980107"/>
    <lineage>
        <taxon>Bacteria</taxon>
        <taxon>Pseudomonadati</taxon>
        <taxon>Bacteroidota</taxon>
        <taxon>Flavobacteriia</taxon>
        <taxon>Flavobacteriales</taxon>
        <taxon>Flavobacteriaceae</taxon>
        <taxon>Lacinutrix</taxon>
    </lineage>
</organism>
<keyword evidence="1" id="KW-0812">Transmembrane</keyword>
<feature type="transmembrane region" description="Helical" evidence="1">
    <location>
        <begin position="141"/>
        <end position="163"/>
    </location>
</feature>
<evidence type="ECO:0000313" key="3">
    <source>
        <dbReference type="Proteomes" id="UP001164705"/>
    </source>
</evidence>
<feature type="transmembrane region" description="Helical" evidence="1">
    <location>
        <begin position="88"/>
        <end position="106"/>
    </location>
</feature>
<proteinExistence type="predicted"/>
<gene>
    <name evidence="2" type="ORF">N7U66_05815</name>
</gene>
<accession>A0A9E8MWX1</accession>
<reference evidence="2" key="1">
    <citation type="submission" date="2022-11" db="EMBL/GenBank/DDBJ databases">
        <title>Lacinutrix neustonica HL-RS19T sp. nov., isolated from the surface microlayer sample of brackish Lake Shihwa.</title>
        <authorList>
            <person name="Choi J.Y."/>
            <person name="Hwang C.Y."/>
        </authorList>
    </citation>
    <scope>NUCLEOTIDE SEQUENCE</scope>
    <source>
        <strain evidence="2">HL-RS19</strain>
    </source>
</reference>
<keyword evidence="3" id="KW-1185">Reference proteome</keyword>
<name>A0A9E8MWX1_9FLAO</name>
<feature type="transmembrane region" description="Helical" evidence="1">
    <location>
        <begin position="224"/>
        <end position="243"/>
    </location>
</feature>
<feature type="transmembrane region" description="Helical" evidence="1">
    <location>
        <begin position="118"/>
        <end position="135"/>
    </location>
</feature>
<dbReference type="EMBL" id="CP113088">
    <property type="protein sequence ID" value="WAC03133.1"/>
    <property type="molecule type" value="Genomic_DNA"/>
</dbReference>
<feature type="transmembrane region" description="Helical" evidence="1">
    <location>
        <begin position="196"/>
        <end position="218"/>
    </location>
</feature>
<dbReference type="Proteomes" id="UP001164705">
    <property type="component" value="Chromosome"/>
</dbReference>
<dbReference type="RefSeq" id="WP_267677708.1">
    <property type="nucleotide sequence ID" value="NZ_CP113088.1"/>
</dbReference>
<evidence type="ECO:0008006" key="4">
    <source>
        <dbReference type="Google" id="ProtNLM"/>
    </source>
</evidence>